<name>A0A376MMJ2_ECOLX</name>
<dbReference type="PANTHER" id="PTHR43691">
    <property type="entry name" value="URIDINE PHOSPHORYLASE"/>
    <property type="match status" value="1"/>
</dbReference>
<dbReference type="GO" id="GO:0009116">
    <property type="term" value="P:nucleoside metabolic process"/>
    <property type="evidence" value="ECO:0007669"/>
    <property type="project" value="InterPro"/>
</dbReference>
<dbReference type="EMBL" id="UGAW01000001">
    <property type="protein sequence ID" value="STG51573.1"/>
    <property type="molecule type" value="Genomic_DNA"/>
</dbReference>
<feature type="domain" description="Nucleoside phosphorylase" evidence="5">
    <location>
        <begin position="2"/>
        <end position="93"/>
    </location>
</feature>
<dbReference type="Proteomes" id="UP000254817">
    <property type="component" value="Unassembled WGS sequence"/>
</dbReference>
<organism evidence="6 7">
    <name type="scientific">Escherichia coli</name>
    <dbReference type="NCBI Taxonomy" id="562"/>
    <lineage>
        <taxon>Bacteria</taxon>
        <taxon>Pseudomonadati</taxon>
        <taxon>Pseudomonadota</taxon>
        <taxon>Gammaproteobacteria</taxon>
        <taxon>Enterobacterales</taxon>
        <taxon>Enterobacteriaceae</taxon>
        <taxon>Escherichia</taxon>
    </lineage>
</organism>
<evidence type="ECO:0000256" key="4">
    <source>
        <dbReference type="ARBA" id="ARBA00048447"/>
    </source>
</evidence>
<dbReference type="GO" id="GO:0005829">
    <property type="term" value="C:cytosol"/>
    <property type="evidence" value="ECO:0007669"/>
    <property type="project" value="TreeGrafter"/>
</dbReference>
<evidence type="ECO:0000313" key="7">
    <source>
        <dbReference type="Proteomes" id="UP000254817"/>
    </source>
</evidence>
<keyword evidence="6" id="KW-0328">Glycosyltransferase</keyword>
<evidence type="ECO:0000256" key="3">
    <source>
        <dbReference type="ARBA" id="ARBA00021980"/>
    </source>
</evidence>
<keyword evidence="6" id="KW-0808">Transferase</keyword>
<dbReference type="InterPro" id="IPR035994">
    <property type="entry name" value="Nucleoside_phosphorylase_sf"/>
</dbReference>
<dbReference type="InterPro" id="IPR000845">
    <property type="entry name" value="Nucleoside_phosphorylase_d"/>
</dbReference>
<dbReference type="GO" id="GO:0004850">
    <property type="term" value="F:uridine phosphorylase activity"/>
    <property type="evidence" value="ECO:0007669"/>
    <property type="project" value="UniProtKB-EC"/>
</dbReference>
<dbReference type="Gene3D" id="3.40.50.1580">
    <property type="entry name" value="Nucleoside phosphorylase domain"/>
    <property type="match status" value="1"/>
</dbReference>
<evidence type="ECO:0000313" key="6">
    <source>
        <dbReference type="EMBL" id="STG51573.1"/>
    </source>
</evidence>
<dbReference type="AlphaFoldDB" id="A0A376MMJ2"/>
<evidence type="ECO:0000259" key="5">
    <source>
        <dbReference type="Pfam" id="PF01048"/>
    </source>
</evidence>
<comment type="catalytic activity">
    <reaction evidence="4">
        <text>uridine + phosphate = alpha-D-ribose 1-phosphate + uracil</text>
        <dbReference type="Rhea" id="RHEA:24388"/>
        <dbReference type="ChEBI" id="CHEBI:16704"/>
        <dbReference type="ChEBI" id="CHEBI:17568"/>
        <dbReference type="ChEBI" id="CHEBI:43474"/>
        <dbReference type="ChEBI" id="CHEBI:57720"/>
        <dbReference type="EC" id="2.4.2.3"/>
    </reaction>
</comment>
<evidence type="ECO:0000256" key="1">
    <source>
        <dbReference type="ARBA" id="ARBA00004825"/>
    </source>
</evidence>
<proteinExistence type="predicted"/>
<accession>A0A376MMJ2</accession>
<dbReference type="EC" id="2.4.2.3" evidence="2"/>
<sequence length="99" mass="11071">MTASSDTFYPGQERYDTYSGRVVRHFKGSMEEWQAMGVMNYEMESATLLTMCASQGLRAGMVAGVIVNRTQQEIPNAETMKQTESQAVKIVVEAARRLL</sequence>
<comment type="pathway">
    <text evidence="1">Pyrimidine metabolism; UMP biosynthesis via salvage pathway; uracil from uridine (phosphorylase route): step 1/1.</text>
</comment>
<reference evidence="6 7" key="1">
    <citation type="submission" date="2018-06" db="EMBL/GenBank/DDBJ databases">
        <authorList>
            <consortium name="Pathogen Informatics"/>
            <person name="Doyle S."/>
        </authorList>
    </citation>
    <scope>NUCLEOTIDE SEQUENCE [LARGE SCALE GENOMIC DNA]</scope>
    <source>
        <strain evidence="6 7">NCTC11112</strain>
    </source>
</reference>
<gene>
    <name evidence="6" type="primary">udp_2</name>
    <name evidence="6" type="ORF">NCTC11112_02025</name>
</gene>
<dbReference type="SUPFAM" id="SSF53167">
    <property type="entry name" value="Purine and uridine phosphorylases"/>
    <property type="match status" value="1"/>
</dbReference>
<dbReference type="Pfam" id="PF01048">
    <property type="entry name" value="PNP_UDP_1"/>
    <property type="match status" value="1"/>
</dbReference>
<protein>
    <recommendedName>
        <fullName evidence="3">Uridine phosphorylase</fullName>
        <ecNumber evidence="2">2.4.2.3</ecNumber>
    </recommendedName>
</protein>
<evidence type="ECO:0000256" key="2">
    <source>
        <dbReference type="ARBA" id="ARBA00011888"/>
    </source>
</evidence>
<dbReference type="PANTHER" id="PTHR43691:SF11">
    <property type="entry name" value="FI09636P-RELATED"/>
    <property type="match status" value="1"/>
</dbReference>